<evidence type="ECO:0000313" key="1">
    <source>
        <dbReference type="EMBL" id="OGG95408.1"/>
    </source>
</evidence>
<evidence type="ECO:0000313" key="2">
    <source>
        <dbReference type="Proteomes" id="UP000178449"/>
    </source>
</evidence>
<reference evidence="1 2" key="1">
    <citation type="journal article" date="2016" name="Nat. Commun.">
        <title>Thousands of microbial genomes shed light on interconnected biogeochemical processes in an aquifer system.</title>
        <authorList>
            <person name="Anantharaman K."/>
            <person name="Brown C.T."/>
            <person name="Hug L.A."/>
            <person name="Sharon I."/>
            <person name="Castelle C.J."/>
            <person name="Probst A.J."/>
            <person name="Thomas B.C."/>
            <person name="Singh A."/>
            <person name="Wilkins M.J."/>
            <person name="Karaoz U."/>
            <person name="Brodie E.L."/>
            <person name="Williams K.H."/>
            <person name="Hubbard S.S."/>
            <person name="Banfield J.F."/>
        </authorList>
    </citation>
    <scope>NUCLEOTIDE SEQUENCE [LARGE SCALE GENOMIC DNA]</scope>
</reference>
<dbReference type="InterPro" id="IPR007215">
    <property type="entry name" value="Sulphur_relay_TusB/DsrH"/>
</dbReference>
<dbReference type="PANTHER" id="PTHR37526">
    <property type="entry name" value="PROTEIN TUSB"/>
    <property type="match status" value="1"/>
</dbReference>
<name>A0A1F6GBB4_9PROT</name>
<dbReference type="InterPro" id="IPR027396">
    <property type="entry name" value="DsrEFH-like"/>
</dbReference>
<gene>
    <name evidence="1" type="ORF">A2527_07780</name>
</gene>
<dbReference type="SUPFAM" id="SSF75169">
    <property type="entry name" value="DsrEFH-like"/>
    <property type="match status" value="1"/>
</dbReference>
<protein>
    <submittedName>
        <fullName evidence="1">Multidrug MFS transporter</fullName>
    </submittedName>
</protein>
<dbReference type="Pfam" id="PF04077">
    <property type="entry name" value="DsrH"/>
    <property type="match status" value="1"/>
</dbReference>
<dbReference type="EMBL" id="MFNE01000024">
    <property type="protein sequence ID" value="OGG95408.1"/>
    <property type="molecule type" value="Genomic_DNA"/>
</dbReference>
<dbReference type="Proteomes" id="UP000178449">
    <property type="component" value="Unassembled WGS sequence"/>
</dbReference>
<dbReference type="Gene3D" id="3.40.1260.10">
    <property type="entry name" value="DsrEFH-like"/>
    <property type="match status" value="1"/>
</dbReference>
<dbReference type="STRING" id="1817772.A2527_07780"/>
<comment type="caution">
    <text evidence="1">The sequence shown here is derived from an EMBL/GenBank/DDBJ whole genome shotgun (WGS) entry which is preliminary data.</text>
</comment>
<organism evidence="1 2">
    <name type="scientific">Candidatus Lambdaproteobacteria bacterium RIFOXYD2_FULL_50_16</name>
    <dbReference type="NCBI Taxonomy" id="1817772"/>
    <lineage>
        <taxon>Bacteria</taxon>
        <taxon>Pseudomonadati</taxon>
        <taxon>Pseudomonadota</taxon>
        <taxon>Candidatus Lambdaproteobacteria</taxon>
    </lineage>
</organism>
<proteinExistence type="predicted"/>
<sequence length="97" mass="10738">MLHIINKSPYCNGSFDMALRFALPGDPVLLIEDGIYAGRAKGCSAEKLANALSQHEFYALIADVEARGVKDLNEAVQVIDYDGFVELVEQHKVNTWL</sequence>
<dbReference type="NCBIfam" id="TIGR03011">
    <property type="entry name" value="sulf_tusB_dsrH"/>
    <property type="match status" value="1"/>
</dbReference>
<dbReference type="GO" id="GO:1990228">
    <property type="term" value="C:sulfurtransferase complex"/>
    <property type="evidence" value="ECO:0007669"/>
    <property type="project" value="TreeGrafter"/>
</dbReference>
<dbReference type="AlphaFoldDB" id="A0A1F6GBB4"/>
<accession>A0A1F6GBB4</accession>
<dbReference type="PANTHER" id="PTHR37526:SF1">
    <property type="entry name" value="PROTEIN TUSB"/>
    <property type="match status" value="1"/>
</dbReference>
<dbReference type="GO" id="GO:0002143">
    <property type="term" value="P:tRNA wobble position uridine thiolation"/>
    <property type="evidence" value="ECO:0007669"/>
    <property type="project" value="InterPro"/>
</dbReference>